<organism evidence="2 3">
    <name type="scientific">Mesonia maritima</name>
    <dbReference type="NCBI Taxonomy" id="1793873"/>
    <lineage>
        <taxon>Bacteria</taxon>
        <taxon>Pseudomonadati</taxon>
        <taxon>Bacteroidota</taxon>
        <taxon>Flavobacteriia</taxon>
        <taxon>Flavobacteriales</taxon>
        <taxon>Flavobacteriaceae</taxon>
        <taxon>Mesonia</taxon>
    </lineage>
</organism>
<proteinExistence type="predicted"/>
<dbReference type="EMBL" id="JAVDQA010000003">
    <property type="protein sequence ID" value="MDR6300748.1"/>
    <property type="molecule type" value="Genomic_DNA"/>
</dbReference>
<dbReference type="Pfam" id="PF14060">
    <property type="entry name" value="DUF4252"/>
    <property type="match status" value="1"/>
</dbReference>
<feature type="chain" id="PRO_5045174145" description="DUF4252 domain-containing protein" evidence="1">
    <location>
        <begin position="20"/>
        <end position="176"/>
    </location>
</feature>
<dbReference type="InterPro" id="IPR025348">
    <property type="entry name" value="DUF4252"/>
</dbReference>
<gene>
    <name evidence="2" type="ORF">GGR31_001391</name>
</gene>
<name>A0ABU1K871_9FLAO</name>
<comment type="caution">
    <text evidence="2">The sequence shown here is derived from an EMBL/GenBank/DDBJ whole genome shotgun (WGS) entry which is preliminary data.</text>
</comment>
<evidence type="ECO:0000256" key="1">
    <source>
        <dbReference type="SAM" id="SignalP"/>
    </source>
</evidence>
<dbReference type="PROSITE" id="PS51257">
    <property type="entry name" value="PROKAR_LIPOPROTEIN"/>
    <property type="match status" value="1"/>
</dbReference>
<sequence length="176" mass="19713">MKNIIKISLASAIAFLALACNSEPSLQKYYVEKQENVNFVVIDVPSSLFLGSNSSLNEEQQKALGSIEKANVLAFPITEKNKEEFEKEKETVDHIFKDEKYKLLFRMGSVGKGVRLMYLGEEDAIDEFILYGVHEEKGFAVARILGDDMNPGAIMKLMKSAGEGDIDVNMDVFEDF</sequence>
<keyword evidence="3" id="KW-1185">Reference proteome</keyword>
<evidence type="ECO:0000313" key="2">
    <source>
        <dbReference type="EMBL" id="MDR6300748.1"/>
    </source>
</evidence>
<accession>A0ABU1K871</accession>
<evidence type="ECO:0000313" key="3">
    <source>
        <dbReference type="Proteomes" id="UP001257659"/>
    </source>
</evidence>
<dbReference type="RefSeq" id="WP_309727647.1">
    <property type="nucleotide sequence ID" value="NZ_JAVDQA010000003.1"/>
</dbReference>
<dbReference type="Proteomes" id="UP001257659">
    <property type="component" value="Unassembled WGS sequence"/>
</dbReference>
<keyword evidence="1" id="KW-0732">Signal</keyword>
<feature type="signal peptide" evidence="1">
    <location>
        <begin position="1"/>
        <end position="19"/>
    </location>
</feature>
<reference evidence="2 3" key="1">
    <citation type="submission" date="2023-07" db="EMBL/GenBank/DDBJ databases">
        <title>Genomic Encyclopedia of Type Strains, Phase IV (KMG-IV): sequencing the most valuable type-strain genomes for metagenomic binning, comparative biology and taxonomic classification.</title>
        <authorList>
            <person name="Goeker M."/>
        </authorList>
    </citation>
    <scope>NUCLEOTIDE SEQUENCE [LARGE SCALE GENOMIC DNA]</scope>
    <source>
        <strain evidence="2 3">DSM 102814</strain>
    </source>
</reference>
<evidence type="ECO:0008006" key="4">
    <source>
        <dbReference type="Google" id="ProtNLM"/>
    </source>
</evidence>
<protein>
    <recommendedName>
        <fullName evidence="4">DUF4252 domain-containing protein</fullName>
    </recommendedName>
</protein>